<evidence type="ECO:0000256" key="1">
    <source>
        <dbReference type="SAM" id="MobiDB-lite"/>
    </source>
</evidence>
<reference evidence="3" key="1">
    <citation type="submission" date="2023-03" db="EMBL/GenBank/DDBJ databases">
        <authorList>
            <person name="Steffen K."/>
            <person name="Cardenas P."/>
        </authorList>
    </citation>
    <scope>NUCLEOTIDE SEQUENCE</scope>
</reference>
<dbReference type="GO" id="GO:0051082">
    <property type="term" value="F:unfolded protein binding"/>
    <property type="evidence" value="ECO:0007669"/>
    <property type="project" value="TreeGrafter"/>
</dbReference>
<dbReference type="GO" id="GO:0006457">
    <property type="term" value="P:protein folding"/>
    <property type="evidence" value="ECO:0007669"/>
    <property type="project" value="TreeGrafter"/>
</dbReference>
<feature type="compositionally biased region" description="Basic and acidic residues" evidence="1">
    <location>
        <begin position="1"/>
        <end position="11"/>
    </location>
</feature>
<evidence type="ECO:0000313" key="3">
    <source>
        <dbReference type="EMBL" id="CAI8016866.1"/>
    </source>
</evidence>
<dbReference type="EMBL" id="CASHTH010001567">
    <property type="protein sequence ID" value="CAI8016866.1"/>
    <property type="molecule type" value="Genomic_DNA"/>
</dbReference>
<dbReference type="Gene3D" id="2.60.40.790">
    <property type="match status" value="1"/>
</dbReference>
<dbReference type="Proteomes" id="UP001174909">
    <property type="component" value="Unassembled WGS sequence"/>
</dbReference>
<dbReference type="InterPro" id="IPR007052">
    <property type="entry name" value="CS_dom"/>
</dbReference>
<dbReference type="PROSITE" id="PS51203">
    <property type="entry name" value="CS"/>
    <property type="match status" value="1"/>
</dbReference>
<dbReference type="SUPFAM" id="SSF49764">
    <property type="entry name" value="HSP20-like chaperones"/>
    <property type="match status" value="1"/>
</dbReference>
<keyword evidence="4" id="KW-1185">Reference proteome</keyword>
<dbReference type="Pfam" id="PF04969">
    <property type="entry name" value="CS"/>
    <property type="match status" value="1"/>
</dbReference>
<accession>A0AA35RV19</accession>
<dbReference type="InterPro" id="IPR008978">
    <property type="entry name" value="HSP20-like_chaperone"/>
</dbReference>
<gene>
    <name evidence="3" type="ORF">GBAR_LOCUS10309</name>
</gene>
<name>A0AA35RV19_GEOBA</name>
<dbReference type="PANTHER" id="PTHR12356">
    <property type="entry name" value="NUCLEAR MOVEMENT PROTEIN NUDC"/>
    <property type="match status" value="1"/>
</dbReference>
<protein>
    <submittedName>
        <fullName evidence="3">NudC domain-containing protein 3</fullName>
    </submittedName>
</protein>
<dbReference type="CDD" id="cd06467">
    <property type="entry name" value="p23_NUDC_like"/>
    <property type="match status" value="1"/>
</dbReference>
<dbReference type="InterPro" id="IPR037898">
    <property type="entry name" value="NudC_fam"/>
</dbReference>
<sequence>MRQEETKKVERMASPPSSGGVREGGEDGELAVSIATQETPPADEINQRKEEGDGGGGGEGETQETEKVASKKAEGSEDKKKRTKAFNYTSDVYNGADMDSYQWSQTVTEVEIKVGLEEGTTAKHVKVDIQNERIRVEILHPEHKVVLDGKLTNRVKVDESMWNVDRETSTLCINLEKSKELMWKSVLEGEKEIDITKIDNTRNIGEFDDEAQAAIQRASYDHHMKMQGLPTSQDKKAHEMLKKAWNADGSPFKGTAFDPSQIQISGNWN</sequence>
<organism evidence="3 4">
    <name type="scientific">Geodia barretti</name>
    <name type="common">Barrett's horny sponge</name>
    <dbReference type="NCBI Taxonomy" id="519541"/>
    <lineage>
        <taxon>Eukaryota</taxon>
        <taxon>Metazoa</taxon>
        <taxon>Porifera</taxon>
        <taxon>Demospongiae</taxon>
        <taxon>Heteroscleromorpha</taxon>
        <taxon>Tetractinellida</taxon>
        <taxon>Astrophorina</taxon>
        <taxon>Geodiidae</taxon>
        <taxon>Geodia</taxon>
    </lineage>
</organism>
<dbReference type="GO" id="GO:0005737">
    <property type="term" value="C:cytoplasm"/>
    <property type="evidence" value="ECO:0007669"/>
    <property type="project" value="TreeGrafter"/>
</dbReference>
<evidence type="ECO:0000313" key="4">
    <source>
        <dbReference type="Proteomes" id="UP001174909"/>
    </source>
</evidence>
<feature type="region of interest" description="Disordered" evidence="1">
    <location>
        <begin position="1"/>
        <end position="82"/>
    </location>
</feature>
<dbReference type="AlphaFoldDB" id="A0AA35RV19"/>
<proteinExistence type="predicted"/>
<feature type="domain" description="CS" evidence="2">
    <location>
        <begin position="96"/>
        <end position="187"/>
    </location>
</feature>
<comment type="caution">
    <text evidence="3">The sequence shown here is derived from an EMBL/GenBank/DDBJ whole genome shotgun (WGS) entry which is preliminary data.</text>
</comment>
<dbReference type="PANTHER" id="PTHR12356:SF19">
    <property type="entry name" value="NUDC DOMAIN-CONTAINING PROTEIN 3"/>
    <property type="match status" value="1"/>
</dbReference>
<evidence type="ECO:0000259" key="2">
    <source>
        <dbReference type="PROSITE" id="PS51203"/>
    </source>
</evidence>
<feature type="compositionally biased region" description="Basic and acidic residues" evidence="1">
    <location>
        <begin position="64"/>
        <end position="80"/>
    </location>
</feature>